<dbReference type="OrthoDB" id="6480314at2759"/>
<name>A0A6J8BI22_MYTCO</name>
<organism evidence="3 4">
    <name type="scientific">Mytilus coruscus</name>
    <name type="common">Sea mussel</name>
    <dbReference type="NCBI Taxonomy" id="42192"/>
    <lineage>
        <taxon>Eukaryota</taxon>
        <taxon>Metazoa</taxon>
        <taxon>Spiralia</taxon>
        <taxon>Lophotrochozoa</taxon>
        <taxon>Mollusca</taxon>
        <taxon>Bivalvia</taxon>
        <taxon>Autobranchia</taxon>
        <taxon>Pteriomorphia</taxon>
        <taxon>Mytilida</taxon>
        <taxon>Mytiloidea</taxon>
        <taxon>Mytilidae</taxon>
        <taxon>Mytilinae</taxon>
        <taxon>Mytilus</taxon>
    </lineage>
</organism>
<protein>
    <recommendedName>
        <fullName evidence="2">C2H2-type domain-containing protein</fullName>
    </recommendedName>
</protein>
<accession>A0A6J8BI22</accession>
<feature type="compositionally biased region" description="Basic residues" evidence="1">
    <location>
        <begin position="143"/>
        <end position="161"/>
    </location>
</feature>
<evidence type="ECO:0000313" key="3">
    <source>
        <dbReference type="EMBL" id="CAC5381827.1"/>
    </source>
</evidence>
<gene>
    <name evidence="3" type="ORF">MCOR_17690</name>
</gene>
<evidence type="ECO:0000259" key="2">
    <source>
        <dbReference type="PROSITE" id="PS00028"/>
    </source>
</evidence>
<evidence type="ECO:0000256" key="1">
    <source>
        <dbReference type="SAM" id="MobiDB-lite"/>
    </source>
</evidence>
<dbReference type="AlphaFoldDB" id="A0A6J8BI22"/>
<evidence type="ECO:0000313" key="4">
    <source>
        <dbReference type="Proteomes" id="UP000507470"/>
    </source>
</evidence>
<feature type="region of interest" description="Disordered" evidence="1">
    <location>
        <begin position="129"/>
        <end position="161"/>
    </location>
</feature>
<dbReference type="EMBL" id="CACVKT020003120">
    <property type="protein sequence ID" value="CAC5381827.1"/>
    <property type="molecule type" value="Genomic_DNA"/>
</dbReference>
<sequence>MISFEVSSNACDPYISRPRRQRHDSGRHFDSNGPTERHLDIRGVLEILKKNENYNGGVNCAVCGKLYKSRVCFIKHIWEHTVYWDEFDGAKNHERVLSIQAALILHTGFQVLTREESNWLENLLVTSPNDKKESEYGSPDFKKRPRTPKKSPWKRKKSFEL</sequence>
<dbReference type="InterPro" id="IPR013087">
    <property type="entry name" value="Znf_C2H2_type"/>
</dbReference>
<feature type="domain" description="C2H2-type" evidence="2">
    <location>
        <begin position="60"/>
        <end position="80"/>
    </location>
</feature>
<dbReference type="Proteomes" id="UP000507470">
    <property type="component" value="Unassembled WGS sequence"/>
</dbReference>
<keyword evidence="4" id="KW-1185">Reference proteome</keyword>
<dbReference type="PROSITE" id="PS00028">
    <property type="entry name" value="ZINC_FINGER_C2H2_1"/>
    <property type="match status" value="1"/>
</dbReference>
<proteinExistence type="predicted"/>
<reference evidence="3 4" key="1">
    <citation type="submission" date="2020-06" db="EMBL/GenBank/DDBJ databases">
        <authorList>
            <person name="Li R."/>
            <person name="Bekaert M."/>
        </authorList>
    </citation>
    <scope>NUCLEOTIDE SEQUENCE [LARGE SCALE GENOMIC DNA]</scope>
    <source>
        <strain evidence="4">wild</strain>
    </source>
</reference>